<dbReference type="STRING" id="284811.Q750R2"/>
<dbReference type="InterPro" id="IPR036045">
    <property type="entry name" value="Sec1-like_sf"/>
</dbReference>
<dbReference type="InterPro" id="IPR027482">
    <property type="entry name" value="Sec1-like_dom2"/>
</dbReference>
<dbReference type="EMBL" id="AE016820">
    <property type="protein sequence ID" value="AAS54371.1"/>
    <property type="molecule type" value="Genomic_DNA"/>
</dbReference>
<comment type="similarity">
    <text evidence="1">Belongs to the STXBP/unc-18/SEC1 family.</text>
</comment>
<evidence type="ECO:0000313" key="3">
    <source>
        <dbReference type="Proteomes" id="UP000000591"/>
    </source>
</evidence>
<dbReference type="KEGG" id="ago:AGOS_AGL120W"/>
<dbReference type="Proteomes" id="UP000000591">
    <property type="component" value="Chromosome VII"/>
</dbReference>
<name>Q750R2_EREGS</name>
<dbReference type="GO" id="GO:0019905">
    <property type="term" value="F:syntaxin binding"/>
    <property type="evidence" value="ECO:0000318"/>
    <property type="project" value="GO_Central"/>
</dbReference>
<dbReference type="GO" id="GO:0000139">
    <property type="term" value="C:Golgi membrane"/>
    <property type="evidence" value="ECO:0000318"/>
    <property type="project" value="GO_Central"/>
</dbReference>
<dbReference type="RefSeq" id="NP_986547.1">
    <property type="nucleotide sequence ID" value="NM_211609.1"/>
</dbReference>
<dbReference type="OMA" id="VNDLRAW"/>
<dbReference type="OrthoDB" id="10251230at2759"/>
<dbReference type="SUPFAM" id="SSF56815">
    <property type="entry name" value="Sec1/munc18-like (SM) proteins"/>
    <property type="match status" value="1"/>
</dbReference>
<dbReference type="Gene3D" id="3.40.50.1910">
    <property type="match status" value="1"/>
</dbReference>
<dbReference type="eggNOG" id="KOG1301">
    <property type="taxonomic scope" value="Eukaryota"/>
</dbReference>
<reference evidence="3" key="2">
    <citation type="journal article" date="2013" name="G3 (Bethesda)">
        <title>Genomes of Ashbya fungi isolated from insects reveal four mating-type loci, numerous translocations, lack of transposons, and distinct gene duplications.</title>
        <authorList>
            <person name="Dietrich F.S."/>
            <person name="Voegeli S."/>
            <person name="Kuo S."/>
            <person name="Philippsen P."/>
        </authorList>
    </citation>
    <scope>GENOME REANNOTATION</scope>
    <source>
        <strain evidence="3">ATCC 10895 / CBS 109.51 / FGSC 9923 / NRRL Y-1056</strain>
    </source>
</reference>
<dbReference type="InParanoid" id="Q750R2"/>
<evidence type="ECO:0000313" key="2">
    <source>
        <dbReference type="EMBL" id="AAS54371.1"/>
    </source>
</evidence>
<dbReference type="HOGENOM" id="CLU_016216_3_1_1"/>
<dbReference type="FunCoup" id="Q750R2">
    <property type="interactions" value="1257"/>
</dbReference>
<dbReference type="PIRSF" id="PIRSF005715">
    <property type="entry name" value="VPS45_Sec1"/>
    <property type="match status" value="1"/>
</dbReference>
<accession>Q750R2</accession>
<dbReference type="Pfam" id="PF00995">
    <property type="entry name" value="Sec1"/>
    <property type="match status" value="1"/>
</dbReference>
<dbReference type="AlphaFoldDB" id="Q750R2"/>
<dbReference type="Gene3D" id="1.25.40.60">
    <property type="match status" value="1"/>
</dbReference>
<dbReference type="InterPro" id="IPR043127">
    <property type="entry name" value="Sec-1-like_dom3a"/>
</dbReference>
<evidence type="ECO:0000256" key="1">
    <source>
        <dbReference type="ARBA" id="ARBA00009884"/>
    </source>
</evidence>
<dbReference type="InterPro" id="IPR043154">
    <property type="entry name" value="Sec-1-like_dom1"/>
</dbReference>
<dbReference type="InterPro" id="IPR001619">
    <property type="entry name" value="Sec1-like"/>
</dbReference>
<dbReference type="GeneID" id="4622846"/>
<protein>
    <submittedName>
        <fullName evidence="2">AGL120Wp</fullName>
    </submittedName>
</protein>
<sequence length="642" mass="71725">MSPDSNSSLRERQIAAIEKLLVLNAANASTDLTSGLDDQELVWKALVLDAKSTAIISSVMRVNDLLRSGITVHYSITQNRAPLPDVPAIYFVQPKKENIDLIVMDLKGDKYADFYINFTSSLPRDMLEYLASEVASLGKASRIKQVYDQYLDFIVTEPELFSLELPETYLKINSPVSSEDTITQLCDTIADGLYNVILTLDSVPIIRAPRDGPAEMVAQKLDSKLRDYVINTRSNTNSSTNTNLERFVLVILDRNIDLPSMFAHSWIYQCLVFDVFNLSRNTISVPNTDEKGQPTYKKMDIEPKDFFWTTNAHLPFPDAVENVENALADYKAEAEAITRKTGVDNIGDLDPNSQNDTLQIQEAVNKLPELTARKNIIDTHMNVLAALLKELENKGLDSFFEMEQQSDSAKVRQAFMDVLKDGKTNNLKDKLRTYIIIYLTSSEKLPDQFVQHVESYFKDNNFETPALKYIYKLKELANISSMPLRSEPAIHDSKVQVGAGNSSQLLSGLSNKLLGLTEGKIQGGVGSLISGMKKFLPEKKAIPVTNALASVMDPLNSSQSSLEATDDYLYFDPRVMRGAHSQKPKRQSYNKALVFVVGGGNYMEYQNLQEWAHQQGSSKKVIYGSTAIITPSSFLEELSKLG</sequence>
<dbReference type="Gene3D" id="3.90.830.10">
    <property type="entry name" value="Syntaxin Binding Protein 1, Chain A, domain 2"/>
    <property type="match status" value="1"/>
</dbReference>
<keyword evidence="3" id="KW-1185">Reference proteome</keyword>
<dbReference type="GO" id="GO:0006886">
    <property type="term" value="P:intracellular protein transport"/>
    <property type="evidence" value="ECO:0000318"/>
    <property type="project" value="GO_Central"/>
</dbReference>
<reference evidence="2 3" key="1">
    <citation type="journal article" date="2004" name="Science">
        <title>The Ashbya gossypii genome as a tool for mapping the ancient Saccharomyces cerevisiae genome.</title>
        <authorList>
            <person name="Dietrich F.S."/>
            <person name="Voegeli S."/>
            <person name="Brachat S."/>
            <person name="Lerch A."/>
            <person name="Gates K."/>
            <person name="Steiner S."/>
            <person name="Mohr C."/>
            <person name="Pohlmann R."/>
            <person name="Luedi P."/>
            <person name="Choi S."/>
            <person name="Wing R.A."/>
            <person name="Flavier A."/>
            <person name="Gaffney T.D."/>
            <person name="Philippsen P."/>
        </authorList>
    </citation>
    <scope>NUCLEOTIDE SEQUENCE [LARGE SCALE GENOMIC DNA]</scope>
    <source>
        <strain evidence="3">ATCC 10895 / CBS 109.51 / FGSC 9923 / NRRL Y-1056</strain>
    </source>
</reference>
<gene>
    <name evidence="2" type="ORF">AGOS_AGL120W</name>
</gene>
<organism evidence="2 3">
    <name type="scientific">Eremothecium gossypii (strain ATCC 10895 / CBS 109.51 / FGSC 9923 / NRRL Y-1056)</name>
    <name type="common">Yeast</name>
    <name type="synonym">Ashbya gossypii</name>
    <dbReference type="NCBI Taxonomy" id="284811"/>
    <lineage>
        <taxon>Eukaryota</taxon>
        <taxon>Fungi</taxon>
        <taxon>Dikarya</taxon>
        <taxon>Ascomycota</taxon>
        <taxon>Saccharomycotina</taxon>
        <taxon>Saccharomycetes</taxon>
        <taxon>Saccharomycetales</taxon>
        <taxon>Saccharomycetaceae</taxon>
        <taxon>Eremothecium</taxon>
    </lineage>
</organism>
<dbReference type="GO" id="GO:0006888">
    <property type="term" value="P:endoplasmic reticulum to Golgi vesicle-mediated transport"/>
    <property type="evidence" value="ECO:0000318"/>
    <property type="project" value="GO_Central"/>
</dbReference>
<dbReference type="Gene3D" id="3.40.50.2060">
    <property type="match status" value="1"/>
</dbReference>
<proteinExistence type="inferred from homology"/>
<dbReference type="GO" id="GO:0006890">
    <property type="term" value="P:retrograde vesicle-mediated transport, Golgi to endoplasmic reticulum"/>
    <property type="evidence" value="ECO:0000318"/>
    <property type="project" value="GO_Central"/>
</dbReference>
<dbReference type="PANTHER" id="PTHR11679">
    <property type="entry name" value="VESICLE PROTEIN SORTING-ASSOCIATED"/>
    <property type="match status" value="1"/>
</dbReference>